<evidence type="ECO:0000256" key="1">
    <source>
        <dbReference type="ARBA" id="ARBA00004196"/>
    </source>
</evidence>
<accession>A0A3E3AHX7</accession>
<dbReference type="Gene3D" id="3.40.50.1980">
    <property type="entry name" value="Nitrogenase molybdenum iron protein domain"/>
    <property type="match status" value="2"/>
</dbReference>
<feature type="chain" id="PRO_5044393468" evidence="5">
    <location>
        <begin position="22"/>
        <end position="302"/>
    </location>
</feature>
<sequence length="302" mass="33813">MKKVLSTILVLSLFILTGCSAATKDTIRTVETVKGKIEIPNEPKRVVIDYFVGDALALGVEPVGTTYVYKDSVFEEDLKDVPSINGDDAYGQYSMEAVTKLKPDLIITYSEADYDNLSKIAPTVLVDYLNMSTAERITWMADVLNKKEEGKKLLADFNQEVAGYKQQLQDAKISNKTITLMETYSKELFVYGNKQGRGGEVLYDLLELKAPEVVQKEIINGEQYRSISLEAINEYAGDMIMIGGWQEDPMDLVGNNSVWNSTPAVKNQKVITYDSSAYIYQDILSTKEQLKNITQSILALYE</sequence>
<dbReference type="Proteomes" id="UP001211987">
    <property type="component" value="Unassembled WGS sequence"/>
</dbReference>
<feature type="domain" description="Fe/B12 periplasmic-binding" evidence="6">
    <location>
        <begin position="43"/>
        <end position="301"/>
    </location>
</feature>
<evidence type="ECO:0000313" key="8">
    <source>
        <dbReference type="EMBL" id="RGD86769.1"/>
    </source>
</evidence>
<dbReference type="PANTHER" id="PTHR30532">
    <property type="entry name" value="IRON III DICITRATE-BINDING PERIPLASMIC PROTEIN"/>
    <property type="match status" value="1"/>
</dbReference>
<reference evidence="8 9" key="1">
    <citation type="submission" date="2018-08" db="EMBL/GenBank/DDBJ databases">
        <title>A genome reference for cultivated species of the human gut microbiota.</title>
        <authorList>
            <person name="Zou Y."/>
            <person name="Xue W."/>
            <person name="Luo G."/>
        </authorList>
    </citation>
    <scope>NUCLEOTIDE SEQUENCE [LARGE SCALE GENOMIC DNA]</scope>
    <source>
        <strain evidence="8 9">OM06-4</strain>
    </source>
</reference>
<dbReference type="PANTHER" id="PTHR30532:SF29">
    <property type="entry name" value="FE(3+) DICITRATE-BINDING PERIPLASMIC PROTEIN"/>
    <property type="match status" value="1"/>
</dbReference>
<dbReference type="Pfam" id="PF01497">
    <property type="entry name" value="Peripla_BP_2"/>
    <property type="match status" value="1"/>
</dbReference>
<protein>
    <submittedName>
        <fullName evidence="7">ABC transporter substrate-binding protein</fullName>
    </submittedName>
    <submittedName>
        <fullName evidence="8">Iron ABC transporter</fullName>
    </submittedName>
</protein>
<dbReference type="GO" id="GO:0030288">
    <property type="term" value="C:outer membrane-bounded periplasmic space"/>
    <property type="evidence" value="ECO:0007669"/>
    <property type="project" value="TreeGrafter"/>
</dbReference>
<dbReference type="AlphaFoldDB" id="A0A3E3AHX7"/>
<dbReference type="PROSITE" id="PS51257">
    <property type="entry name" value="PROKAR_LIPOPROTEIN"/>
    <property type="match status" value="1"/>
</dbReference>
<evidence type="ECO:0000313" key="9">
    <source>
        <dbReference type="Proteomes" id="UP000261032"/>
    </source>
</evidence>
<dbReference type="SUPFAM" id="SSF53807">
    <property type="entry name" value="Helical backbone' metal receptor"/>
    <property type="match status" value="1"/>
</dbReference>
<dbReference type="GO" id="GO:1901678">
    <property type="term" value="P:iron coordination entity transport"/>
    <property type="evidence" value="ECO:0007669"/>
    <property type="project" value="UniProtKB-ARBA"/>
</dbReference>
<dbReference type="RefSeq" id="WP_003535163.1">
    <property type="nucleotide sequence ID" value="NZ_AP031443.1"/>
</dbReference>
<evidence type="ECO:0000256" key="2">
    <source>
        <dbReference type="ARBA" id="ARBA00008814"/>
    </source>
</evidence>
<name>A0A3E3AHX7_9FIRM</name>
<evidence type="ECO:0000259" key="6">
    <source>
        <dbReference type="PROSITE" id="PS50983"/>
    </source>
</evidence>
<dbReference type="EMBL" id="JAQLKE010000002">
    <property type="protein sequence ID" value="MDB7082408.1"/>
    <property type="molecule type" value="Genomic_DNA"/>
</dbReference>
<reference evidence="7" key="2">
    <citation type="submission" date="2023-01" db="EMBL/GenBank/DDBJ databases">
        <title>Human gut microbiome strain richness.</title>
        <authorList>
            <person name="Chen-Liaw A."/>
        </authorList>
    </citation>
    <scope>NUCLEOTIDE SEQUENCE</scope>
    <source>
        <strain evidence="7">1001217st2_G6_1001217B_191108</strain>
    </source>
</reference>
<comment type="caution">
    <text evidence="8">The sequence shown here is derived from an EMBL/GenBank/DDBJ whole genome shotgun (WGS) entry which is preliminary data.</text>
</comment>
<evidence type="ECO:0000256" key="5">
    <source>
        <dbReference type="SAM" id="SignalP"/>
    </source>
</evidence>
<evidence type="ECO:0000313" key="7">
    <source>
        <dbReference type="EMBL" id="MDB7082408.1"/>
    </source>
</evidence>
<dbReference type="PROSITE" id="PS50983">
    <property type="entry name" value="FE_B12_PBP"/>
    <property type="match status" value="1"/>
</dbReference>
<comment type="similarity">
    <text evidence="2">Belongs to the bacterial solute-binding protein 8 family.</text>
</comment>
<dbReference type="GeneID" id="64197226"/>
<dbReference type="InterPro" id="IPR002491">
    <property type="entry name" value="ABC_transptr_periplasmic_BD"/>
</dbReference>
<dbReference type="InterPro" id="IPR051313">
    <property type="entry name" value="Bact_iron-sidero_bind"/>
</dbReference>
<comment type="subcellular location">
    <subcellularLocation>
        <location evidence="1">Cell envelope</location>
    </subcellularLocation>
</comment>
<evidence type="ECO:0000256" key="3">
    <source>
        <dbReference type="ARBA" id="ARBA00022448"/>
    </source>
</evidence>
<proteinExistence type="inferred from homology"/>
<organism evidence="8 9">
    <name type="scientific">Thomasclavelia ramosa</name>
    <dbReference type="NCBI Taxonomy" id="1547"/>
    <lineage>
        <taxon>Bacteria</taxon>
        <taxon>Bacillati</taxon>
        <taxon>Bacillota</taxon>
        <taxon>Erysipelotrichia</taxon>
        <taxon>Erysipelotrichales</taxon>
        <taxon>Coprobacillaceae</taxon>
        <taxon>Thomasclavelia</taxon>
    </lineage>
</organism>
<gene>
    <name evidence="8" type="ORF">DXB93_02815</name>
    <name evidence="7" type="ORF">PM738_01220</name>
</gene>
<feature type="signal peptide" evidence="5">
    <location>
        <begin position="1"/>
        <end position="21"/>
    </location>
</feature>
<keyword evidence="4 5" id="KW-0732">Signal</keyword>
<keyword evidence="3" id="KW-0813">Transport</keyword>
<dbReference type="EMBL" id="QUSL01000003">
    <property type="protein sequence ID" value="RGD86769.1"/>
    <property type="molecule type" value="Genomic_DNA"/>
</dbReference>
<evidence type="ECO:0000256" key="4">
    <source>
        <dbReference type="ARBA" id="ARBA00022729"/>
    </source>
</evidence>
<dbReference type="Proteomes" id="UP000261032">
    <property type="component" value="Unassembled WGS sequence"/>
</dbReference>